<comment type="caution">
    <text evidence="6">The sequence shown here is derived from an EMBL/GenBank/DDBJ whole genome shotgun (WGS) entry which is preliminary data.</text>
</comment>
<evidence type="ECO:0000256" key="1">
    <source>
        <dbReference type="ARBA" id="ARBA00022614"/>
    </source>
</evidence>
<dbReference type="Gene3D" id="3.80.10.10">
    <property type="entry name" value="Ribonuclease Inhibitor"/>
    <property type="match status" value="13"/>
</dbReference>
<proteinExistence type="predicted"/>
<dbReference type="PANTHER" id="PTHR45712">
    <property type="entry name" value="AGAP008170-PA"/>
    <property type="match status" value="1"/>
</dbReference>
<dbReference type="OrthoDB" id="8023798at2759"/>
<gene>
    <name evidence="6" type="ORF">HICCMSTLAB_LOCUS12142</name>
</gene>
<dbReference type="Pfam" id="PF13855">
    <property type="entry name" value="LRR_8"/>
    <property type="match status" value="12"/>
</dbReference>
<organism evidence="6 7">
    <name type="scientific">Cotesia congregata</name>
    <name type="common">Parasitoid wasp</name>
    <name type="synonym">Apanteles congregatus</name>
    <dbReference type="NCBI Taxonomy" id="51543"/>
    <lineage>
        <taxon>Eukaryota</taxon>
        <taxon>Metazoa</taxon>
        <taxon>Ecdysozoa</taxon>
        <taxon>Arthropoda</taxon>
        <taxon>Hexapoda</taxon>
        <taxon>Insecta</taxon>
        <taxon>Pterygota</taxon>
        <taxon>Neoptera</taxon>
        <taxon>Endopterygota</taxon>
        <taxon>Hymenoptera</taxon>
        <taxon>Apocrita</taxon>
        <taxon>Ichneumonoidea</taxon>
        <taxon>Braconidae</taxon>
        <taxon>Microgastrinae</taxon>
        <taxon>Cotesia</taxon>
    </lineage>
</organism>
<dbReference type="SUPFAM" id="SSF52058">
    <property type="entry name" value="L domain-like"/>
    <property type="match status" value="4"/>
</dbReference>
<dbReference type="InterPro" id="IPR032675">
    <property type="entry name" value="LRR_dom_sf"/>
</dbReference>
<evidence type="ECO:0000256" key="2">
    <source>
        <dbReference type="ARBA" id="ARBA00022729"/>
    </source>
</evidence>
<name>A0A8J2HPU9_COTCN</name>
<protein>
    <submittedName>
        <fullName evidence="6">Similar to atk: Protein artichoke (Drosophila melanogaster)</fullName>
    </submittedName>
</protein>
<evidence type="ECO:0000313" key="7">
    <source>
        <dbReference type="Proteomes" id="UP000786811"/>
    </source>
</evidence>
<evidence type="ECO:0000256" key="5">
    <source>
        <dbReference type="SAM" id="SignalP"/>
    </source>
</evidence>
<sequence length="1469" mass="167363">MASNPSTLAIFLIFHLTVSSSGFSNKVSFPLTYVDYSIPIPEPGKILLPTGKCEDIRDRDLSLYLPGCVPVTLYPGFIDSCRVSCLCLSDSSISKISVGSFDKLPNLEYLDLSRNRIQLCDFLSFGGHNKLVTLIIDENDSGLREQVLSESDCFPKLEHLYLRKNSIADITIPLQRTFPSLTHLYLSDNKLKGRTFEYLDLPLTLTHLHLERNQISRLDTRGLINLSSLFLDGNRIQFLSHLPCLEDSNLSLRHTSRLRFLSLSQNMITSVQRDSFDDCRALKSLNLAHNRISSIPFGTFDGLSELRDLSLSYNQLTSLPEFRNVRVLTSLSLDHNLIEYIPTGAFCDLGELKWLSLGNNRIKNVFVEAFVNLNSLEEIDLSYNELTYLPYGWIRGSSRLKHLDVRGNRFTRIEDLALDCTVSLKYLYLQGNPLDRYTPGYWKIKNEVSVLNLEKSFVNSSSITHLYLTENDLCVINAGAFDGLPNLVYLNLTRNSFNTWQLHGSNFPRIETLVLDDTNAINQYHCIINRGEFGELSTGHCYNTPIMFNFKKLPNLRHLYLRNNAIDYPYNDGWPIVGKIGSQLYRSGITHLYLDNNNISSMNFVDSLPESITHLYLRNNSLTDLEYSFVKLAIPTSDPLPLERLKNLVYLDLSKNKIYALSDDSFNNLGKLTILELDENYLTRVPRICELLSLEILSISRNKLTEIAPFDFCGLSSLKLLNLSYNEISKVSRDEIRNLGGLESLDLSGNKIAYLPENWIAEMNLKALFLNDNRFKHFSHLSLNAFGSLKYVNIRGNDIKVNGSMGLPRDTNIVLLDKILSPSKTKTLLDVSYNKISNVNSSAFVDTPNLIYLDLTGNPIDSLNLNLSNLETLVLNGALRNFSGPPGRTYLSIGTKPSLGVPVGLYLPKLKKLFLRNNTIIQLAGLTAETVPNLTHLYLSNNNIEYLDFIDKLPKSITHLYLDNNKISNFVHKRSRIESSGWCAVAKMVTEKYDFNHLENLKYLDMSHNKIEVIEDHTFKNSSKLISFRLNNNSLFSVPDFSGLTQIVELDLSYNNIKGIFPPMFNYLSSLKDLKIFGNPEAMDLKESDMEYTRILRVNNFFVNSSIVTHVYLSKNNILEIENKAFDGLPNLFYLNLTGNLFSFSFWQVKHKNLETLVLDKTLRIFGPRDFYSTDDCRMAKYYRKYPPNHQNSVELLLLMPRLKKLYLRENNIVKIFGLAKERLPSLTHLHLSDNNISEADFIHVLPTSLTHLYLNKNNFSEISYSSQPFNMSEDGSHFYTVKLSSFSKLVNLQVLDLSHNNINQILDHTFENLTNLITLNLDYNNLSSVFNSSGLKSLEYLSVSHNQIRDINQSFFGLLKLEKLALNNNYISSISSETFNGLISLKELNLSGNSFKVLPKNWIPKINLRVLYLHNNLFEDFDNLSIIGVTSLEYLNIGGNLLKLRNLNSLSTFAENITIDFGKPVNKV</sequence>
<dbReference type="SMART" id="SM00364">
    <property type="entry name" value="LRR_BAC"/>
    <property type="match status" value="15"/>
</dbReference>
<feature type="chain" id="PRO_5035318658" evidence="5">
    <location>
        <begin position="23"/>
        <end position="1469"/>
    </location>
</feature>
<dbReference type="Pfam" id="PF00560">
    <property type="entry name" value="LRR_1"/>
    <property type="match status" value="1"/>
</dbReference>
<dbReference type="InterPro" id="IPR050333">
    <property type="entry name" value="SLRP"/>
</dbReference>
<dbReference type="PANTHER" id="PTHR45712:SF22">
    <property type="entry name" value="INSULIN-LIKE GROWTH FACTOR-BINDING PROTEIN COMPLEX ACID LABILE SUBUNIT"/>
    <property type="match status" value="1"/>
</dbReference>
<keyword evidence="2 5" id="KW-0732">Signal</keyword>
<keyword evidence="7" id="KW-1185">Reference proteome</keyword>
<dbReference type="EMBL" id="CAJNRD030001124">
    <property type="protein sequence ID" value="CAG5106201.1"/>
    <property type="molecule type" value="Genomic_DNA"/>
</dbReference>
<evidence type="ECO:0000313" key="6">
    <source>
        <dbReference type="EMBL" id="CAG5106201.1"/>
    </source>
</evidence>
<dbReference type="FunFam" id="3.80.10.10:FF:000770">
    <property type="entry name" value="Uncharacterized protein"/>
    <property type="match status" value="1"/>
</dbReference>
<reference evidence="6" key="1">
    <citation type="submission" date="2021-04" db="EMBL/GenBank/DDBJ databases">
        <authorList>
            <person name="Chebbi M.A.C M."/>
        </authorList>
    </citation>
    <scope>NUCLEOTIDE SEQUENCE</scope>
</reference>
<dbReference type="SMART" id="SM00365">
    <property type="entry name" value="LRR_SD22"/>
    <property type="match status" value="22"/>
</dbReference>
<accession>A0A8J2HPU9</accession>
<keyword evidence="1" id="KW-0433">Leucine-rich repeat</keyword>
<evidence type="ECO:0000256" key="3">
    <source>
        <dbReference type="ARBA" id="ARBA00022737"/>
    </source>
</evidence>
<feature type="signal peptide" evidence="5">
    <location>
        <begin position="1"/>
        <end position="22"/>
    </location>
</feature>
<dbReference type="SMART" id="SM00369">
    <property type="entry name" value="LRR_TYP"/>
    <property type="match status" value="29"/>
</dbReference>
<dbReference type="InterPro" id="IPR003591">
    <property type="entry name" value="Leu-rich_rpt_typical-subtyp"/>
</dbReference>
<keyword evidence="4" id="KW-0325">Glycoprotein</keyword>
<dbReference type="PROSITE" id="PS51450">
    <property type="entry name" value="LRR"/>
    <property type="match status" value="19"/>
</dbReference>
<dbReference type="Proteomes" id="UP000786811">
    <property type="component" value="Unassembled WGS sequence"/>
</dbReference>
<keyword evidence="3" id="KW-0677">Repeat</keyword>
<evidence type="ECO:0000256" key="4">
    <source>
        <dbReference type="ARBA" id="ARBA00023180"/>
    </source>
</evidence>
<dbReference type="InterPro" id="IPR001611">
    <property type="entry name" value="Leu-rich_rpt"/>
</dbReference>